<evidence type="ECO:0000256" key="1">
    <source>
        <dbReference type="SAM" id="MobiDB-lite"/>
    </source>
</evidence>
<organism evidence="2">
    <name type="scientific">uncultured Thermoleophilia bacterium</name>
    <dbReference type="NCBI Taxonomy" id="1497501"/>
    <lineage>
        <taxon>Bacteria</taxon>
        <taxon>Bacillati</taxon>
        <taxon>Actinomycetota</taxon>
        <taxon>Thermoleophilia</taxon>
        <taxon>environmental samples</taxon>
    </lineage>
</organism>
<feature type="compositionally biased region" description="Basic residues" evidence="1">
    <location>
        <begin position="81"/>
        <end position="90"/>
    </location>
</feature>
<feature type="non-terminal residue" evidence="2">
    <location>
        <position position="1"/>
    </location>
</feature>
<dbReference type="GO" id="GO:0005840">
    <property type="term" value="C:ribosome"/>
    <property type="evidence" value="ECO:0007669"/>
    <property type="project" value="UniProtKB-KW"/>
</dbReference>
<feature type="compositionally biased region" description="Basic and acidic residues" evidence="1">
    <location>
        <begin position="44"/>
        <end position="57"/>
    </location>
</feature>
<reference evidence="2" key="1">
    <citation type="submission" date="2020-02" db="EMBL/GenBank/DDBJ databases">
        <authorList>
            <person name="Meier V. D."/>
        </authorList>
    </citation>
    <scope>NUCLEOTIDE SEQUENCE</scope>
    <source>
        <strain evidence="2">AVDCRST_MAG79</strain>
    </source>
</reference>
<sequence length="113" mass="12246">ERHPGDRVVAAAAAAAVQGGRHREGALPCHRGTAPARPGLRGHLHQEAGPRAARDLHRPQAVVRRRCGAHVPRALAEDRPRRGRGDRRRLPREAVLPAREGRQEGACAREAAL</sequence>
<dbReference type="AlphaFoldDB" id="A0A6J4UNZ2"/>
<accession>A0A6J4UNZ2</accession>
<name>A0A6J4UNZ2_9ACTN</name>
<dbReference type="EMBL" id="CADCWC010000467">
    <property type="protein sequence ID" value="CAA9554373.1"/>
    <property type="molecule type" value="Genomic_DNA"/>
</dbReference>
<feature type="non-terminal residue" evidence="2">
    <location>
        <position position="113"/>
    </location>
</feature>
<keyword evidence="2" id="KW-0687">Ribonucleoprotein</keyword>
<keyword evidence="2" id="KW-0689">Ribosomal protein</keyword>
<protein>
    <submittedName>
        <fullName evidence="2">LSU ribosomal protein L19p</fullName>
    </submittedName>
</protein>
<gene>
    <name evidence="2" type="ORF">AVDCRST_MAG79-2959</name>
</gene>
<feature type="region of interest" description="Disordered" evidence="1">
    <location>
        <begin position="32"/>
        <end position="57"/>
    </location>
</feature>
<evidence type="ECO:0000313" key="2">
    <source>
        <dbReference type="EMBL" id="CAA9554373.1"/>
    </source>
</evidence>
<feature type="region of interest" description="Disordered" evidence="1">
    <location>
        <begin position="73"/>
        <end position="113"/>
    </location>
</feature>
<proteinExistence type="predicted"/>